<evidence type="ECO:0000256" key="3">
    <source>
        <dbReference type="ARBA" id="ARBA00022837"/>
    </source>
</evidence>
<evidence type="ECO:0000313" key="6">
    <source>
        <dbReference type="EMBL" id="CAB4017602.1"/>
    </source>
</evidence>
<dbReference type="GO" id="GO:0046872">
    <property type="term" value="F:metal ion binding"/>
    <property type="evidence" value="ECO:0007669"/>
    <property type="project" value="UniProtKB-KW"/>
</dbReference>
<comment type="cofactor">
    <cofactor evidence="1">
        <name>Ca(2+)</name>
        <dbReference type="ChEBI" id="CHEBI:29108"/>
    </cofactor>
</comment>
<dbReference type="InterPro" id="IPR051360">
    <property type="entry name" value="Neuronal_Pentraxin_Related"/>
</dbReference>
<evidence type="ECO:0000313" key="7">
    <source>
        <dbReference type="Proteomes" id="UP001152795"/>
    </source>
</evidence>
<sequence length="129" mass="14107">MEEAKRLLDILLARRAAAKKATTVKSQEERTSLESESELSDGSEVDDEITEPGDDDFGLELADGQLDHVCFTRDWSSGHFKVYKNGVLGKTMAVVKNEQEIEAGGTWVIGQDQDSLGGGLKPEIPIRVT</sequence>
<dbReference type="PANTHER" id="PTHR19277:SF161">
    <property type="entry name" value="LAMININ G DOMAIN-CONTAINING PROTEIN"/>
    <property type="match status" value="1"/>
</dbReference>
<evidence type="ECO:0000256" key="4">
    <source>
        <dbReference type="ARBA" id="ARBA00023157"/>
    </source>
</evidence>
<evidence type="ECO:0000256" key="5">
    <source>
        <dbReference type="SAM" id="MobiDB-lite"/>
    </source>
</evidence>
<evidence type="ECO:0000256" key="1">
    <source>
        <dbReference type="ARBA" id="ARBA00001913"/>
    </source>
</evidence>
<feature type="compositionally biased region" description="Acidic residues" evidence="5">
    <location>
        <begin position="35"/>
        <end position="56"/>
    </location>
</feature>
<name>A0A6S7JM15_PARCT</name>
<dbReference type="Proteomes" id="UP001152795">
    <property type="component" value="Unassembled WGS sequence"/>
</dbReference>
<evidence type="ECO:0000256" key="2">
    <source>
        <dbReference type="ARBA" id="ARBA00022723"/>
    </source>
</evidence>
<dbReference type="PANTHER" id="PTHR19277">
    <property type="entry name" value="PENTRAXIN"/>
    <property type="match status" value="1"/>
</dbReference>
<proteinExistence type="predicted"/>
<feature type="region of interest" description="Disordered" evidence="5">
    <location>
        <begin position="23"/>
        <end position="56"/>
    </location>
</feature>
<dbReference type="Gene3D" id="2.60.120.200">
    <property type="match status" value="1"/>
</dbReference>
<dbReference type="OrthoDB" id="8793160at2759"/>
<protein>
    <submittedName>
        <fullName evidence="6">Uncharacterized protein</fullName>
    </submittedName>
</protein>
<accession>A0A6S7JM15</accession>
<dbReference type="AlphaFoldDB" id="A0A6S7JM15"/>
<dbReference type="SUPFAM" id="SSF49899">
    <property type="entry name" value="Concanavalin A-like lectins/glucanases"/>
    <property type="match status" value="1"/>
</dbReference>
<gene>
    <name evidence="6" type="ORF">PACLA_8A076041</name>
</gene>
<keyword evidence="4" id="KW-1015">Disulfide bond</keyword>
<dbReference type="InterPro" id="IPR013320">
    <property type="entry name" value="ConA-like_dom_sf"/>
</dbReference>
<comment type="caution">
    <text evidence="6">The sequence shown here is derived from an EMBL/GenBank/DDBJ whole genome shotgun (WGS) entry which is preliminary data.</text>
</comment>
<keyword evidence="3" id="KW-0106">Calcium</keyword>
<organism evidence="6 7">
    <name type="scientific">Paramuricea clavata</name>
    <name type="common">Red gorgonian</name>
    <name type="synonym">Violescent sea-whip</name>
    <dbReference type="NCBI Taxonomy" id="317549"/>
    <lineage>
        <taxon>Eukaryota</taxon>
        <taxon>Metazoa</taxon>
        <taxon>Cnidaria</taxon>
        <taxon>Anthozoa</taxon>
        <taxon>Octocorallia</taxon>
        <taxon>Malacalcyonacea</taxon>
        <taxon>Plexauridae</taxon>
        <taxon>Paramuricea</taxon>
    </lineage>
</organism>
<dbReference type="EMBL" id="CACRXK020009619">
    <property type="protein sequence ID" value="CAB4017602.1"/>
    <property type="molecule type" value="Genomic_DNA"/>
</dbReference>
<keyword evidence="7" id="KW-1185">Reference proteome</keyword>
<keyword evidence="2" id="KW-0479">Metal-binding</keyword>
<reference evidence="6" key="1">
    <citation type="submission" date="2020-04" db="EMBL/GenBank/DDBJ databases">
        <authorList>
            <person name="Alioto T."/>
            <person name="Alioto T."/>
            <person name="Gomez Garrido J."/>
        </authorList>
    </citation>
    <scope>NUCLEOTIDE SEQUENCE</scope>
    <source>
        <strain evidence="6">A484AB</strain>
    </source>
</reference>